<comment type="caution">
    <text evidence="1">The sequence shown here is derived from an EMBL/GenBank/DDBJ whole genome shotgun (WGS) entry which is preliminary data.</text>
</comment>
<name>A0A8S9MZ13_BRACR</name>
<dbReference type="Proteomes" id="UP000712600">
    <property type="component" value="Unassembled WGS sequence"/>
</dbReference>
<accession>A0A8S9MZ13</accession>
<proteinExistence type="predicted"/>
<organism evidence="1 2">
    <name type="scientific">Brassica cretica</name>
    <name type="common">Mustard</name>
    <dbReference type="NCBI Taxonomy" id="69181"/>
    <lineage>
        <taxon>Eukaryota</taxon>
        <taxon>Viridiplantae</taxon>
        <taxon>Streptophyta</taxon>
        <taxon>Embryophyta</taxon>
        <taxon>Tracheophyta</taxon>
        <taxon>Spermatophyta</taxon>
        <taxon>Magnoliopsida</taxon>
        <taxon>eudicotyledons</taxon>
        <taxon>Gunneridae</taxon>
        <taxon>Pentapetalae</taxon>
        <taxon>rosids</taxon>
        <taxon>malvids</taxon>
        <taxon>Brassicales</taxon>
        <taxon>Brassicaceae</taxon>
        <taxon>Brassiceae</taxon>
        <taxon>Brassica</taxon>
    </lineage>
</organism>
<sequence length="289" mass="32900">MSLSASPVPQTGVPDVRHSTFESLHLGRNSVIHGFISTGRANHYMPSLKVGSIVKVGRFEVARALTLPKKQLESLSVSSLIHSAENRERNSIADTANEEGQDTFVSSLCPLVGIVDIHRGHELTDQLRVENLWVSGQVTYAQLYEQVVEVRFDAQSPDHVWVNKPRWLDGDLQPLIVEYAVIVVPHVLDRTVSTCRALRRFVCVVKVVKERDRFVFALEWPRVLVANRWWWRSCATSAYVEPSLRPPFIHLQPITINEYRNSVQFDGLEQYRSTELVDVDRCFGVTIDR</sequence>
<dbReference type="EMBL" id="QGKX02002183">
    <property type="protein sequence ID" value="KAF3486207.1"/>
    <property type="molecule type" value="Genomic_DNA"/>
</dbReference>
<dbReference type="AlphaFoldDB" id="A0A8S9MZ13"/>
<gene>
    <name evidence="1" type="ORF">F2Q69_00054916</name>
</gene>
<evidence type="ECO:0000313" key="2">
    <source>
        <dbReference type="Proteomes" id="UP000712600"/>
    </source>
</evidence>
<reference evidence="1" key="1">
    <citation type="submission" date="2019-12" db="EMBL/GenBank/DDBJ databases">
        <title>Genome sequencing and annotation of Brassica cretica.</title>
        <authorList>
            <person name="Studholme D.J."/>
            <person name="Sarris P."/>
        </authorList>
    </citation>
    <scope>NUCLEOTIDE SEQUENCE</scope>
    <source>
        <strain evidence="1">PFS-109/04</strain>
        <tissue evidence="1">Leaf</tissue>
    </source>
</reference>
<evidence type="ECO:0000313" key="1">
    <source>
        <dbReference type="EMBL" id="KAF3486207.1"/>
    </source>
</evidence>
<protein>
    <submittedName>
        <fullName evidence="1">Uncharacterized protein</fullName>
    </submittedName>
</protein>